<dbReference type="Proteomes" id="UP000001190">
    <property type="component" value="Chromosome"/>
</dbReference>
<dbReference type="GO" id="GO:0015074">
    <property type="term" value="P:DNA integration"/>
    <property type="evidence" value="ECO:0007669"/>
    <property type="project" value="InterPro"/>
</dbReference>
<evidence type="ECO:0000313" key="3">
    <source>
        <dbReference type="EMBL" id="ACC42000.1"/>
    </source>
</evidence>
<gene>
    <name evidence="3" type="ordered locus">MMAR_3584</name>
</gene>
<sequence>MGGVFGVRSPTRTASRGTERRHRLGSTRQSVRCARPTAQRWPARRRQFARGGLQLAVMANTLGANPVRDVQPIGLKRRPTGATALSADGLHDLLVRLRADYYCQRNDLVDPITVLIATGLRRSELLALRWTDFDETKQTIAATGNVVRVLPRLLGSRRVPAVVGKTTVVSPMHG</sequence>
<keyword evidence="4" id="KW-1185">Reference proteome</keyword>
<evidence type="ECO:0000256" key="1">
    <source>
        <dbReference type="ARBA" id="ARBA00023172"/>
    </source>
</evidence>
<protein>
    <submittedName>
        <fullName evidence="3">Phage-related integrase</fullName>
    </submittedName>
</protein>
<feature type="region of interest" description="Disordered" evidence="2">
    <location>
        <begin position="1"/>
        <end position="29"/>
    </location>
</feature>
<dbReference type="GO" id="GO:0003677">
    <property type="term" value="F:DNA binding"/>
    <property type="evidence" value="ECO:0007669"/>
    <property type="project" value="InterPro"/>
</dbReference>
<accession>B2HL24</accession>
<dbReference type="STRING" id="216594.MMAR_3584"/>
<dbReference type="AlphaFoldDB" id="B2HL24"/>
<dbReference type="EMBL" id="CP000854">
    <property type="protein sequence ID" value="ACC42000.1"/>
    <property type="molecule type" value="Genomic_DNA"/>
</dbReference>
<reference evidence="3 4" key="1">
    <citation type="journal article" date="2008" name="Genome Res.">
        <title>Insights from the complete genome sequence of Mycobacterium marinum on the evolution of Mycobacterium tuberculosis.</title>
        <authorList>
            <person name="Stinear T.P."/>
            <person name="Seemann T."/>
            <person name="Harrison P.F."/>
            <person name="Jenkin G.A."/>
            <person name="Davies J.K."/>
            <person name="Johnson P.D."/>
            <person name="Abdellah Z."/>
            <person name="Arrowsmith C."/>
            <person name="Chillingworth T."/>
            <person name="Churcher C."/>
            <person name="Clarke K."/>
            <person name="Cronin A."/>
            <person name="Davis P."/>
            <person name="Goodhead I."/>
            <person name="Holroyd N."/>
            <person name="Jagels K."/>
            <person name="Lord A."/>
            <person name="Moule S."/>
            <person name="Mungall K."/>
            <person name="Norbertczak H."/>
            <person name="Quail M.A."/>
            <person name="Rabbinowitsch E."/>
            <person name="Walker D."/>
            <person name="White B."/>
            <person name="Whitehead S."/>
            <person name="Small P.L."/>
            <person name="Brosch R."/>
            <person name="Ramakrishnan L."/>
            <person name="Fischbach M.A."/>
            <person name="Parkhill J."/>
            <person name="Cole S.T."/>
        </authorList>
    </citation>
    <scope>NUCLEOTIDE SEQUENCE [LARGE SCALE GENOMIC DNA]</scope>
    <source>
        <strain evidence="4">ATCC BAA-535 / M</strain>
    </source>
</reference>
<evidence type="ECO:0000313" key="4">
    <source>
        <dbReference type="Proteomes" id="UP000001190"/>
    </source>
</evidence>
<dbReference type="HOGENOM" id="CLU_131480_0_0_11"/>
<dbReference type="eggNOG" id="COG0582">
    <property type="taxonomic scope" value="Bacteria"/>
</dbReference>
<dbReference type="GO" id="GO:0006310">
    <property type="term" value="P:DNA recombination"/>
    <property type="evidence" value="ECO:0007669"/>
    <property type="project" value="UniProtKB-KW"/>
</dbReference>
<dbReference type="InterPro" id="IPR013762">
    <property type="entry name" value="Integrase-like_cat_sf"/>
</dbReference>
<dbReference type="SUPFAM" id="SSF56349">
    <property type="entry name" value="DNA breaking-rejoining enzymes"/>
    <property type="match status" value="1"/>
</dbReference>
<name>B2HL24_MYCMM</name>
<proteinExistence type="predicted"/>
<dbReference type="Gene3D" id="1.10.443.10">
    <property type="entry name" value="Intergrase catalytic core"/>
    <property type="match status" value="1"/>
</dbReference>
<evidence type="ECO:0000256" key="2">
    <source>
        <dbReference type="SAM" id="MobiDB-lite"/>
    </source>
</evidence>
<dbReference type="KEGG" id="mmi:MMAR_3584"/>
<organism evidence="3 4">
    <name type="scientific">Mycobacterium marinum (strain ATCC BAA-535 / M)</name>
    <dbReference type="NCBI Taxonomy" id="216594"/>
    <lineage>
        <taxon>Bacteria</taxon>
        <taxon>Bacillati</taxon>
        <taxon>Actinomycetota</taxon>
        <taxon>Actinomycetes</taxon>
        <taxon>Mycobacteriales</taxon>
        <taxon>Mycobacteriaceae</taxon>
        <taxon>Mycobacterium</taxon>
        <taxon>Mycobacterium ulcerans group</taxon>
    </lineage>
</organism>
<keyword evidence="1" id="KW-0233">DNA recombination</keyword>
<dbReference type="InterPro" id="IPR011010">
    <property type="entry name" value="DNA_brk_join_enz"/>
</dbReference>